<dbReference type="Proteomes" id="UP001209878">
    <property type="component" value="Unassembled WGS sequence"/>
</dbReference>
<feature type="compositionally biased region" description="Basic and acidic residues" evidence="2">
    <location>
        <begin position="79"/>
        <end position="94"/>
    </location>
</feature>
<organism evidence="3 4">
    <name type="scientific">Ridgeia piscesae</name>
    <name type="common">Tubeworm</name>
    <dbReference type="NCBI Taxonomy" id="27915"/>
    <lineage>
        <taxon>Eukaryota</taxon>
        <taxon>Metazoa</taxon>
        <taxon>Spiralia</taxon>
        <taxon>Lophotrochozoa</taxon>
        <taxon>Annelida</taxon>
        <taxon>Polychaeta</taxon>
        <taxon>Sedentaria</taxon>
        <taxon>Canalipalpata</taxon>
        <taxon>Sabellida</taxon>
        <taxon>Siboglinidae</taxon>
        <taxon>Ridgeia</taxon>
    </lineage>
</organism>
<dbReference type="EMBL" id="JAODUO010005346">
    <property type="protein sequence ID" value="KAK2141182.1"/>
    <property type="molecule type" value="Genomic_DNA"/>
</dbReference>
<feature type="coiled-coil region" evidence="1">
    <location>
        <begin position="105"/>
        <end position="132"/>
    </location>
</feature>
<reference evidence="3" key="1">
    <citation type="journal article" date="2023" name="Mol. Biol. Evol.">
        <title>Third-Generation Sequencing Reveals the Adaptive Role of the Epigenome in Three Deep-Sea Polychaetes.</title>
        <authorList>
            <person name="Perez M."/>
            <person name="Aroh O."/>
            <person name="Sun Y."/>
            <person name="Lan Y."/>
            <person name="Juniper S.K."/>
            <person name="Young C.R."/>
            <person name="Angers B."/>
            <person name="Qian P.Y."/>
        </authorList>
    </citation>
    <scope>NUCLEOTIDE SEQUENCE</scope>
    <source>
        <strain evidence="3">R07B-5</strain>
    </source>
</reference>
<sequence>MSLTEEPELPPPPVPSVKTPPKMVVDASHVLQNRCPADEQRDLTTRLHELENEAEQLKSRADDVTHRVKVELATLKTDMLKERSETEQERDRQHNQVAGCSADEQRDLTTRLHELENEAEQLKSQANDDTCRRKTELATLQMDMLKEHGEMEKERDRQHNQVAE</sequence>
<feature type="coiled-coil region" evidence="1">
    <location>
        <begin position="40"/>
        <end position="67"/>
    </location>
</feature>
<keyword evidence="1" id="KW-0175">Coiled coil</keyword>
<evidence type="ECO:0000313" key="3">
    <source>
        <dbReference type="EMBL" id="KAK2141182.1"/>
    </source>
</evidence>
<accession>A0AAD9IV87</accession>
<name>A0AAD9IV87_RIDPI</name>
<feature type="region of interest" description="Disordered" evidence="2">
    <location>
        <begin position="1"/>
        <end position="21"/>
    </location>
</feature>
<evidence type="ECO:0000256" key="1">
    <source>
        <dbReference type="SAM" id="Coils"/>
    </source>
</evidence>
<evidence type="ECO:0000313" key="4">
    <source>
        <dbReference type="Proteomes" id="UP001209878"/>
    </source>
</evidence>
<proteinExistence type="predicted"/>
<gene>
    <name evidence="3" type="ORF">NP493_5362g00003</name>
</gene>
<feature type="region of interest" description="Disordered" evidence="2">
    <location>
        <begin position="145"/>
        <end position="164"/>
    </location>
</feature>
<protein>
    <submittedName>
        <fullName evidence="3">Uncharacterized protein</fullName>
    </submittedName>
</protein>
<keyword evidence="4" id="KW-1185">Reference proteome</keyword>
<dbReference type="AlphaFoldDB" id="A0AAD9IV87"/>
<comment type="caution">
    <text evidence="3">The sequence shown here is derived from an EMBL/GenBank/DDBJ whole genome shotgun (WGS) entry which is preliminary data.</text>
</comment>
<evidence type="ECO:0000256" key="2">
    <source>
        <dbReference type="SAM" id="MobiDB-lite"/>
    </source>
</evidence>
<feature type="region of interest" description="Disordered" evidence="2">
    <location>
        <begin position="79"/>
        <end position="105"/>
    </location>
</feature>